<evidence type="ECO:0000256" key="1">
    <source>
        <dbReference type="ARBA" id="ARBA00000971"/>
    </source>
</evidence>
<dbReference type="GO" id="GO:0003755">
    <property type="term" value="F:peptidyl-prolyl cis-trans isomerase activity"/>
    <property type="evidence" value="ECO:0007669"/>
    <property type="project" value="UniProtKB-KW"/>
</dbReference>
<dbReference type="Proteomes" id="UP000319384">
    <property type="component" value="Unassembled WGS sequence"/>
</dbReference>
<feature type="domain" description="PpiC" evidence="6">
    <location>
        <begin position="107"/>
        <end position="226"/>
    </location>
</feature>
<dbReference type="EMBL" id="SHBH01000007">
    <property type="protein sequence ID" value="RZO26766.1"/>
    <property type="molecule type" value="Genomic_DNA"/>
</dbReference>
<evidence type="ECO:0000256" key="2">
    <source>
        <dbReference type="ARBA" id="ARBA00007656"/>
    </source>
</evidence>
<keyword evidence="4" id="KW-0697">Rotamase</keyword>
<dbReference type="InterPro" id="IPR000297">
    <property type="entry name" value="PPIase_PpiC"/>
</dbReference>
<comment type="caution">
    <text evidence="7">The sequence shown here is derived from an EMBL/GenBank/DDBJ whole genome shotgun (WGS) entry which is preliminary data.</text>
</comment>
<keyword evidence="5" id="KW-0812">Transmembrane</keyword>
<dbReference type="AlphaFoldDB" id="A0A520N015"/>
<dbReference type="EC" id="5.2.1.8" evidence="3"/>
<gene>
    <name evidence="7" type="ORF">EVA95_01610</name>
</gene>
<feature type="transmembrane region" description="Helical" evidence="5">
    <location>
        <begin position="5"/>
        <end position="22"/>
    </location>
</feature>
<name>A0A520N015_9GAMM</name>
<evidence type="ECO:0000313" key="7">
    <source>
        <dbReference type="EMBL" id="RZO26766.1"/>
    </source>
</evidence>
<keyword evidence="5" id="KW-0472">Membrane</keyword>
<accession>A0A520N015</accession>
<protein>
    <recommendedName>
        <fullName evidence="3">peptidylprolyl isomerase</fullName>
        <ecNumber evidence="3">5.2.1.8</ecNumber>
    </recommendedName>
</protein>
<comment type="catalytic activity">
    <reaction evidence="1">
        <text>[protein]-peptidylproline (omega=180) = [protein]-peptidylproline (omega=0)</text>
        <dbReference type="Rhea" id="RHEA:16237"/>
        <dbReference type="Rhea" id="RHEA-COMP:10747"/>
        <dbReference type="Rhea" id="RHEA-COMP:10748"/>
        <dbReference type="ChEBI" id="CHEBI:83833"/>
        <dbReference type="ChEBI" id="CHEBI:83834"/>
        <dbReference type="EC" id="5.2.1.8"/>
    </reaction>
</comment>
<comment type="similarity">
    <text evidence="2">Belongs to the PpiC/parvulin rotamase family.</text>
</comment>
<evidence type="ECO:0000256" key="5">
    <source>
        <dbReference type="SAM" id="Phobius"/>
    </source>
</evidence>
<proteinExistence type="inferred from homology"/>
<keyword evidence="7" id="KW-0413">Isomerase</keyword>
<keyword evidence="5" id="KW-1133">Transmembrane helix</keyword>
<evidence type="ECO:0000313" key="8">
    <source>
        <dbReference type="Proteomes" id="UP000319384"/>
    </source>
</evidence>
<evidence type="ECO:0000259" key="6">
    <source>
        <dbReference type="Pfam" id="PF13145"/>
    </source>
</evidence>
<dbReference type="Pfam" id="PF13145">
    <property type="entry name" value="Rotamase_2"/>
    <property type="match status" value="1"/>
</dbReference>
<evidence type="ECO:0000256" key="3">
    <source>
        <dbReference type="ARBA" id="ARBA00013194"/>
    </source>
</evidence>
<dbReference type="PANTHER" id="PTHR47245:SF2">
    <property type="entry name" value="PEPTIDYL-PROLYL CIS-TRANS ISOMERASE HP_0175-RELATED"/>
    <property type="match status" value="1"/>
</dbReference>
<evidence type="ECO:0000256" key="4">
    <source>
        <dbReference type="ARBA" id="ARBA00023110"/>
    </source>
</evidence>
<dbReference type="InterPro" id="IPR050245">
    <property type="entry name" value="PrsA_foldase"/>
</dbReference>
<sequence length="264" mass="31464">MKLRIIYFFIIGLVLYLIDIGFNSNKNNEIYISDQEILSLISAWKSQVGREPNNDEIVRIINNLVDEEILYREALLLGLDKEDKIIKRRLAQKISFLKQETINKEYSKDEIVKYFNQNKKKYFIDPIYSFTHYFFSNDNDSFNRSNIAFKKIQNGDEIISDPFFLGKNFINQNLAEINRNFGNEFTKKIINHNLNEWSKPIKSSYGYHIVLISDHVSGYLPDINEVLFQVETDFLQSTKDKRLKFYLDEKRKEYQIYINPDLKF</sequence>
<organism evidence="7 8">
    <name type="scientific">SAR86 cluster bacterium</name>
    <dbReference type="NCBI Taxonomy" id="2030880"/>
    <lineage>
        <taxon>Bacteria</taxon>
        <taxon>Pseudomonadati</taxon>
        <taxon>Pseudomonadota</taxon>
        <taxon>Gammaproteobacteria</taxon>
        <taxon>SAR86 cluster</taxon>
    </lineage>
</organism>
<reference evidence="7 8" key="1">
    <citation type="submission" date="2019-02" db="EMBL/GenBank/DDBJ databases">
        <title>Prokaryotic population dynamics and viral predation in marine succession experiment using metagenomics: the confinement effect.</title>
        <authorList>
            <person name="Haro-Moreno J.M."/>
            <person name="Rodriguez-Valera F."/>
            <person name="Lopez-Perez M."/>
        </authorList>
    </citation>
    <scope>NUCLEOTIDE SEQUENCE [LARGE SCALE GENOMIC DNA]</scope>
    <source>
        <strain evidence="7">MED-G162</strain>
    </source>
</reference>
<dbReference type="PANTHER" id="PTHR47245">
    <property type="entry name" value="PEPTIDYLPROLYL ISOMERASE"/>
    <property type="match status" value="1"/>
</dbReference>